<dbReference type="OrthoDB" id="1808217at2"/>
<name>A0A1S2LXH0_9BACI</name>
<dbReference type="SUPFAM" id="SSF89155">
    <property type="entry name" value="TorD-like"/>
    <property type="match status" value="1"/>
</dbReference>
<dbReference type="AlphaFoldDB" id="A0A1S2LXH0"/>
<reference evidence="1 2" key="1">
    <citation type="submission" date="2016-10" db="EMBL/GenBank/DDBJ databases">
        <title>Draft genome sequences of four alkaliphilic bacteria belonging to the Anaerobacillus genus.</title>
        <authorList>
            <person name="Bassil N.M."/>
            <person name="Lloyd J.R."/>
        </authorList>
    </citation>
    <scope>NUCLEOTIDE SEQUENCE [LARGE SCALE GENOMIC DNA]</scope>
    <source>
        <strain evidence="1 2">DSM 18345</strain>
    </source>
</reference>
<dbReference type="RefSeq" id="WP_071307935.1">
    <property type="nucleotide sequence ID" value="NZ_MLQR01000001.1"/>
</dbReference>
<dbReference type="Gene3D" id="1.10.3480.10">
    <property type="entry name" value="TorD-like"/>
    <property type="match status" value="1"/>
</dbReference>
<organism evidence="1 2">
    <name type="scientific">Anaerobacillus alkalilacustris</name>
    <dbReference type="NCBI Taxonomy" id="393763"/>
    <lineage>
        <taxon>Bacteria</taxon>
        <taxon>Bacillati</taxon>
        <taxon>Bacillota</taxon>
        <taxon>Bacilli</taxon>
        <taxon>Bacillales</taxon>
        <taxon>Bacillaceae</taxon>
        <taxon>Anaerobacillus</taxon>
    </lineage>
</organism>
<dbReference type="Proteomes" id="UP000179524">
    <property type="component" value="Unassembled WGS sequence"/>
</dbReference>
<comment type="caution">
    <text evidence="1">The sequence shown here is derived from an EMBL/GenBank/DDBJ whole genome shotgun (WGS) entry which is preliminary data.</text>
</comment>
<evidence type="ECO:0000313" key="2">
    <source>
        <dbReference type="Proteomes" id="UP000179524"/>
    </source>
</evidence>
<evidence type="ECO:0000313" key="1">
    <source>
        <dbReference type="EMBL" id="OIJ17209.1"/>
    </source>
</evidence>
<proteinExistence type="predicted"/>
<dbReference type="EMBL" id="MLQR01000001">
    <property type="protein sequence ID" value="OIJ17209.1"/>
    <property type="molecule type" value="Genomic_DNA"/>
</dbReference>
<sequence length="95" mass="11138">MKKNRNLKDVRNELQQILYTFAEFYIYPNEQFINEITSSIVDEDLTSLFSSINVNIKPRFKEKALEAKDLKQQYLNSFSGITQPFAPPVESLYKP</sequence>
<protein>
    <submittedName>
        <fullName evidence="1">Uncharacterized protein</fullName>
    </submittedName>
</protein>
<accession>A0A1S2LXH0</accession>
<dbReference type="InterPro" id="IPR036411">
    <property type="entry name" value="TorD-like_sf"/>
</dbReference>
<keyword evidence="2" id="KW-1185">Reference proteome</keyword>
<gene>
    <name evidence="1" type="ORF">BKP37_01370</name>
</gene>